<keyword evidence="2" id="KW-1185">Reference proteome</keyword>
<proteinExistence type="predicted"/>
<dbReference type="Proteomes" id="UP000028878">
    <property type="component" value="Unassembled WGS sequence"/>
</dbReference>
<evidence type="ECO:0000313" key="2">
    <source>
        <dbReference type="Proteomes" id="UP000028878"/>
    </source>
</evidence>
<accession>A0A1L1PMV3</accession>
<dbReference type="AlphaFoldDB" id="A0A1L1PMV3"/>
<evidence type="ECO:0000313" key="1">
    <source>
        <dbReference type="EMBL" id="CDN85901.1"/>
    </source>
</evidence>
<protein>
    <submittedName>
        <fullName evidence="1">Uncharacterized protein</fullName>
    </submittedName>
</protein>
<reference evidence="2" key="1">
    <citation type="submission" date="2014-11" db="EMBL/GenBank/DDBJ databases">
        <title>Draft genome sequence of Hydrogenophaga intermedia S1.</title>
        <authorList>
            <person name="Gan H.M."/>
            <person name="Chew T.H."/>
            <person name="Stolz A."/>
        </authorList>
    </citation>
    <scope>NUCLEOTIDE SEQUENCE [LARGE SCALE GENOMIC DNA]</scope>
    <source>
        <strain evidence="2">S1</strain>
    </source>
</reference>
<gene>
    <name evidence="1" type="ORF">BN948_00298</name>
</gene>
<organism evidence="1 2">
    <name type="scientific">Hydrogenophaga intermedia</name>
    <dbReference type="NCBI Taxonomy" id="65786"/>
    <lineage>
        <taxon>Bacteria</taxon>
        <taxon>Pseudomonadati</taxon>
        <taxon>Pseudomonadota</taxon>
        <taxon>Betaproteobacteria</taxon>
        <taxon>Burkholderiales</taxon>
        <taxon>Comamonadaceae</taxon>
        <taxon>Hydrogenophaga</taxon>
    </lineage>
</organism>
<sequence length="178" mass="19828">MGDLEAFLDGLIQEVKDTRDDDISDAVGAFRQSIHRWSQNRQAPTVADLRARIARLSAPPPSELELGNRARSRTNQFEQALKKILDALPEKDPQRHALEKAGDRLADMLFMPGATLPLEDLSSETIDLLLDTGLLARFADLRDGVKPSLEQVVLPANAQHLLHRLQALFPTIPSWTVH</sequence>
<dbReference type="EMBL" id="CCAE010000002">
    <property type="protein sequence ID" value="CDN85901.1"/>
    <property type="molecule type" value="Genomic_DNA"/>
</dbReference>
<name>A0A1L1PMV3_HYDIT</name>